<reference evidence="3" key="1">
    <citation type="journal article" date="2020" name="Nature">
        <title>Giant virus diversity and host interactions through global metagenomics.</title>
        <authorList>
            <person name="Schulz F."/>
            <person name="Roux S."/>
            <person name="Paez-Espino D."/>
            <person name="Jungbluth S."/>
            <person name="Walsh D.A."/>
            <person name="Denef V.J."/>
            <person name="McMahon K.D."/>
            <person name="Konstantinidis K.T."/>
            <person name="Eloe-Fadrosh E.A."/>
            <person name="Kyrpides N.C."/>
            <person name="Woyke T."/>
        </authorList>
    </citation>
    <scope>NUCLEOTIDE SEQUENCE</scope>
    <source>
        <strain evidence="3">GVMAG-M-3300020182-33</strain>
    </source>
</reference>
<proteinExistence type="predicted"/>
<organism evidence="3">
    <name type="scientific">viral metagenome</name>
    <dbReference type="NCBI Taxonomy" id="1070528"/>
    <lineage>
        <taxon>unclassified sequences</taxon>
        <taxon>metagenomes</taxon>
        <taxon>organismal metagenomes</taxon>
    </lineage>
</organism>
<feature type="domain" description="Glycosyl transferase family 25" evidence="2">
    <location>
        <begin position="48"/>
        <end position="177"/>
    </location>
</feature>
<evidence type="ECO:0000313" key="3">
    <source>
        <dbReference type="EMBL" id="QHS97906.1"/>
    </source>
</evidence>
<dbReference type="InterPro" id="IPR002654">
    <property type="entry name" value="Glyco_trans_25"/>
</dbReference>
<dbReference type="EMBL" id="MN739308">
    <property type="protein sequence ID" value="QHS97906.1"/>
    <property type="molecule type" value="Genomic_DNA"/>
</dbReference>
<feature type="compositionally biased region" description="Basic and acidic residues" evidence="1">
    <location>
        <begin position="280"/>
        <end position="300"/>
    </location>
</feature>
<sequence length="308" mass="34211">MLVQHEWCICLCVFALFVALLGCIALKRRRCPEKPQLFGGAHQRLRGYIIHLSDRTDRDSNVHALLANARAGGVDLTVTAAVDGRACEACDVHPFMDFSHAPGHWRKHLRGGEQGCLASYLKVFDTFKDVHPEGCFFVEDDAIVPQRTFQDLATALETHRDQSLLLHGRRAYPSGWTNRMAIEAEDETAGQHIAGWKTILIPNYSTAFFALTARATVALGQWVRTVTSKDLHKLPADDLLSFACGAHPTVYLAPASVRWTDIAPVLTGLAPIRPLADRMRSPSDTERYVPRRKDSRKRCEVTLTATGA</sequence>
<protein>
    <recommendedName>
        <fullName evidence="2">Glycosyl transferase family 25 domain-containing protein</fullName>
    </recommendedName>
</protein>
<name>A0A6C0C0G2_9ZZZZ</name>
<accession>A0A6C0C0G2</accession>
<dbReference type="AlphaFoldDB" id="A0A6C0C0G2"/>
<evidence type="ECO:0000256" key="1">
    <source>
        <dbReference type="SAM" id="MobiDB-lite"/>
    </source>
</evidence>
<evidence type="ECO:0000259" key="2">
    <source>
        <dbReference type="Pfam" id="PF01755"/>
    </source>
</evidence>
<feature type="region of interest" description="Disordered" evidence="1">
    <location>
        <begin position="280"/>
        <end position="308"/>
    </location>
</feature>
<dbReference type="Pfam" id="PF01755">
    <property type="entry name" value="Glyco_transf_25"/>
    <property type="match status" value="1"/>
</dbReference>